<reference evidence="3" key="1">
    <citation type="submission" date="2023-03" db="EMBL/GenBank/DDBJ databases">
        <title>Massive genome expansion in bonnet fungi (Mycena s.s.) driven by repeated elements and novel gene families across ecological guilds.</title>
        <authorList>
            <consortium name="Lawrence Berkeley National Laboratory"/>
            <person name="Harder C.B."/>
            <person name="Miyauchi S."/>
            <person name="Viragh M."/>
            <person name="Kuo A."/>
            <person name="Thoen E."/>
            <person name="Andreopoulos B."/>
            <person name="Lu D."/>
            <person name="Skrede I."/>
            <person name="Drula E."/>
            <person name="Henrissat B."/>
            <person name="Morin E."/>
            <person name="Kohler A."/>
            <person name="Barry K."/>
            <person name="LaButti K."/>
            <person name="Morin E."/>
            <person name="Salamov A."/>
            <person name="Lipzen A."/>
            <person name="Mereny Z."/>
            <person name="Hegedus B."/>
            <person name="Baldrian P."/>
            <person name="Stursova M."/>
            <person name="Weitz H."/>
            <person name="Taylor A."/>
            <person name="Grigoriev I.V."/>
            <person name="Nagy L.G."/>
            <person name="Martin F."/>
            <person name="Kauserud H."/>
        </authorList>
    </citation>
    <scope>NUCLEOTIDE SEQUENCE</scope>
    <source>
        <strain evidence="3">9284</strain>
    </source>
</reference>
<protein>
    <submittedName>
        <fullName evidence="3">Uncharacterized protein</fullName>
    </submittedName>
</protein>
<evidence type="ECO:0000256" key="2">
    <source>
        <dbReference type="SAM" id="MobiDB-lite"/>
    </source>
</evidence>
<gene>
    <name evidence="3" type="ORF">FB45DRAFT_869232</name>
</gene>
<dbReference type="EMBL" id="JARKIF010000012">
    <property type="protein sequence ID" value="KAJ7626135.1"/>
    <property type="molecule type" value="Genomic_DNA"/>
</dbReference>
<evidence type="ECO:0000256" key="1">
    <source>
        <dbReference type="SAM" id="Coils"/>
    </source>
</evidence>
<comment type="caution">
    <text evidence="3">The sequence shown here is derived from an EMBL/GenBank/DDBJ whole genome shotgun (WGS) entry which is preliminary data.</text>
</comment>
<evidence type="ECO:0000313" key="4">
    <source>
        <dbReference type="Proteomes" id="UP001221142"/>
    </source>
</evidence>
<sequence length="704" mass="78897">MAYHWAVVEDICEKLVFCKCFVVNARRSSSWPPQPPSTSEKSARSLTRPNAWSEATRCRENPGKGSTRDRAVRSRWVAAKGLRVPKDWKADDELGPGSRSSTKATYLEGSTSEWHSHPPFDRVMIWPTGMTGIQEKEPWADRINPESDIKQVASRYRARASRGCSLNRLRHLRHPISAWCEKAVNEKLFQALTKEKEDLQWTLEVLSTAAETDKKARAAAEQTTRHQRAELEAVIERLNKSREDAQRVMSARCEALEGDSKRLNKASALMDKVTELQHQEDALQRSVKEVERVKTEREALLKDQDTAVKGLATIHKYRLAEKTKYEEEVNLLKVKIGHMTEVTLVRRIGGGKLTMHFSRSKKTIRLFGLEKATLRDADRQSGFTQRSVDTADTARLQNELASIRAKYVDLVAVRDALASRLSATMPRTPGFTYRDNEVRSFLGYSESESNLWMDVAFQRQGRARGGSSLLSAIHAISNPLDTAGVPLSVAGYGQKGTYPPPWTDAVVRPRRGSCHPYHPTHEYLPYLDKWTTPSSLHRDVGREFDLFVSNQNFVYYVGIYKLHSIRNARSTIPPDVSAAAIARAADAPHDNKIAECFPDGKIEVECFGCNHSTSASSDLGIANRIDCKSSVASGASLATPGAPASCRLSISRQTKARDRLQTSIHRVGPASAFYGLRDVHKHAWKTHIAELSRAVRILRDYPQS</sequence>
<proteinExistence type="predicted"/>
<feature type="compositionally biased region" description="Basic and acidic residues" evidence="2">
    <location>
        <begin position="56"/>
        <end position="70"/>
    </location>
</feature>
<dbReference type="Proteomes" id="UP001221142">
    <property type="component" value="Unassembled WGS sequence"/>
</dbReference>
<feature type="coiled-coil region" evidence="1">
    <location>
        <begin position="273"/>
        <end position="303"/>
    </location>
</feature>
<organism evidence="3 4">
    <name type="scientific">Roridomyces roridus</name>
    <dbReference type="NCBI Taxonomy" id="1738132"/>
    <lineage>
        <taxon>Eukaryota</taxon>
        <taxon>Fungi</taxon>
        <taxon>Dikarya</taxon>
        <taxon>Basidiomycota</taxon>
        <taxon>Agaricomycotina</taxon>
        <taxon>Agaricomycetes</taxon>
        <taxon>Agaricomycetidae</taxon>
        <taxon>Agaricales</taxon>
        <taxon>Marasmiineae</taxon>
        <taxon>Mycenaceae</taxon>
        <taxon>Roridomyces</taxon>
    </lineage>
</organism>
<name>A0AAD7BNR7_9AGAR</name>
<keyword evidence="4" id="KW-1185">Reference proteome</keyword>
<evidence type="ECO:0000313" key="3">
    <source>
        <dbReference type="EMBL" id="KAJ7626135.1"/>
    </source>
</evidence>
<dbReference type="AlphaFoldDB" id="A0AAD7BNR7"/>
<feature type="region of interest" description="Disordered" evidence="2">
    <location>
        <begin position="27"/>
        <end position="70"/>
    </location>
</feature>
<keyword evidence="1" id="KW-0175">Coiled coil</keyword>
<accession>A0AAD7BNR7</accession>